<dbReference type="InterPro" id="IPR029058">
    <property type="entry name" value="AB_hydrolase_fold"/>
</dbReference>
<reference evidence="7" key="1">
    <citation type="submission" date="2019-05" db="EMBL/GenBank/DDBJ databases">
        <title>Annotation for the trematode Fasciolopsis buski.</title>
        <authorList>
            <person name="Choi Y.-J."/>
        </authorList>
    </citation>
    <scope>NUCLEOTIDE SEQUENCE</scope>
    <source>
        <strain evidence="7">HT</strain>
        <tissue evidence="7">Whole worm</tissue>
    </source>
</reference>
<evidence type="ECO:0000256" key="5">
    <source>
        <dbReference type="ARBA" id="ARBA00023180"/>
    </source>
</evidence>
<dbReference type="OrthoDB" id="2130629at2759"/>
<dbReference type="GO" id="GO:0008239">
    <property type="term" value="F:dipeptidyl-peptidase activity"/>
    <property type="evidence" value="ECO:0007669"/>
    <property type="project" value="TreeGrafter"/>
</dbReference>
<dbReference type="SUPFAM" id="SSF53474">
    <property type="entry name" value="alpha/beta-Hydrolases"/>
    <property type="match status" value="1"/>
</dbReference>
<comment type="similarity">
    <text evidence="1">Belongs to the peptidase S28 family.</text>
</comment>
<gene>
    <name evidence="7" type="ORF">FBUS_05073</name>
</gene>
<evidence type="ECO:0000256" key="4">
    <source>
        <dbReference type="ARBA" id="ARBA00022801"/>
    </source>
</evidence>
<evidence type="ECO:0000256" key="1">
    <source>
        <dbReference type="ARBA" id="ARBA00011079"/>
    </source>
</evidence>
<accession>A0A8E0RYR7</accession>
<feature type="signal peptide" evidence="6">
    <location>
        <begin position="1"/>
        <end position="22"/>
    </location>
</feature>
<keyword evidence="8" id="KW-1185">Reference proteome</keyword>
<proteinExistence type="inferred from homology"/>
<sequence length="534" mass="59690">MPSAILSLFLVAVFVTIGPVHSIYSSRFLTIPKETKYEYETKYFDSLVDHFSFTGGKTFPLKYLISTKSFVKGGPILFYTGNEGPIETFAENTGFMWDNAPVLKAALIFAEHRYYGASLPFGNESFQDPEHFGFLTAEQALADYAALIANLTTTNPDFQSSPVVAVGGSYGGMLAAWMRMKYPNLVLGDISLRFLPQSLFAMVPMAPNHSSIASSAPVWMFPNMSDCGGFSLVATEVFKKNGSEECEKNVGAIWDRITDLSKAPSGMALLTNMFKLCEPLTEVQQLTGYLKDFLGTIAMVNYPYSASFLGNFPPWPVSYFCQNLNTFDPEEQLAIAVSHFATSFRRLTNYTKTQKCVNLTEDSNIDGKTWERQTCMDMIEPECSDPARSMFPPSQWDAEVYSLNCQKKFAVRPRFGLANIAFWGKHIRTASNIVFSNGDLDPWSAYGVLDNADVPHCNVIRIPSGAHHLDLRAANDADPEDVKNARASQMEIIQKWISQWEFFPNLGVRKPGKSSRSFRDVFVYLISVVRPNPR</sequence>
<evidence type="ECO:0000313" key="8">
    <source>
        <dbReference type="Proteomes" id="UP000728185"/>
    </source>
</evidence>
<dbReference type="EMBL" id="LUCM01002553">
    <property type="protein sequence ID" value="KAA0197173.1"/>
    <property type="molecule type" value="Genomic_DNA"/>
</dbReference>
<dbReference type="GO" id="GO:0006508">
    <property type="term" value="P:proteolysis"/>
    <property type="evidence" value="ECO:0007669"/>
    <property type="project" value="UniProtKB-KW"/>
</dbReference>
<dbReference type="PANTHER" id="PTHR11010:SF38">
    <property type="entry name" value="LYSOSOMAL PRO-X CARBOXYPEPTIDASE"/>
    <property type="match status" value="1"/>
</dbReference>
<keyword evidence="4" id="KW-0378">Hydrolase</keyword>
<dbReference type="AlphaFoldDB" id="A0A8E0RYR7"/>
<protein>
    <submittedName>
        <fullName evidence="7">Lysosomal Pro-X carboxypeptidase</fullName>
    </submittedName>
</protein>
<name>A0A8E0RYR7_9TREM</name>
<organism evidence="7 8">
    <name type="scientific">Fasciolopsis buskii</name>
    <dbReference type="NCBI Taxonomy" id="27845"/>
    <lineage>
        <taxon>Eukaryota</taxon>
        <taxon>Metazoa</taxon>
        <taxon>Spiralia</taxon>
        <taxon>Lophotrochozoa</taxon>
        <taxon>Platyhelminthes</taxon>
        <taxon>Trematoda</taxon>
        <taxon>Digenea</taxon>
        <taxon>Plagiorchiida</taxon>
        <taxon>Echinostomata</taxon>
        <taxon>Echinostomatoidea</taxon>
        <taxon>Fasciolidae</taxon>
        <taxon>Fasciolopsis</taxon>
    </lineage>
</organism>
<dbReference type="GO" id="GO:0004180">
    <property type="term" value="F:carboxypeptidase activity"/>
    <property type="evidence" value="ECO:0007669"/>
    <property type="project" value="UniProtKB-KW"/>
</dbReference>
<dbReference type="PANTHER" id="PTHR11010">
    <property type="entry name" value="PROTEASE S28 PRO-X CARBOXYPEPTIDASE-RELATED"/>
    <property type="match status" value="1"/>
</dbReference>
<dbReference type="InterPro" id="IPR008758">
    <property type="entry name" value="Peptidase_S28"/>
</dbReference>
<evidence type="ECO:0000313" key="7">
    <source>
        <dbReference type="EMBL" id="KAA0197173.1"/>
    </source>
</evidence>
<keyword evidence="2" id="KW-0645">Protease</keyword>
<dbReference type="Pfam" id="PF05577">
    <property type="entry name" value="Peptidase_S28"/>
    <property type="match status" value="2"/>
</dbReference>
<feature type="chain" id="PRO_5034855046" evidence="6">
    <location>
        <begin position="23"/>
        <end position="534"/>
    </location>
</feature>
<dbReference type="Gene3D" id="3.40.50.1820">
    <property type="entry name" value="alpha/beta hydrolase"/>
    <property type="match status" value="2"/>
</dbReference>
<keyword evidence="7" id="KW-0121">Carboxypeptidase</keyword>
<evidence type="ECO:0000256" key="3">
    <source>
        <dbReference type="ARBA" id="ARBA00022729"/>
    </source>
</evidence>
<dbReference type="GO" id="GO:0070008">
    <property type="term" value="F:serine-type exopeptidase activity"/>
    <property type="evidence" value="ECO:0007669"/>
    <property type="project" value="InterPro"/>
</dbReference>
<comment type="caution">
    <text evidence="7">The sequence shown here is derived from an EMBL/GenBank/DDBJ whole genome shotgun (WGS) entry which is preliminary data.</text>
</comment>
<keyword evidence="3 6" id="KW-0732">Signal</keyword>
<keyword evidence="5" id="KW-0325">Glycoprotein</keyword>
<dbReference type="Proteomes" id="UP000728185">
    <property type="component" value="Unassembled WGS sequence"/>
</dbReference>
<evidence type="ECO:0000256" key="2">
    <source>
        <dbReference type="ARBA" id="ARBA00022670"/>
    </source>
</evidence>
<evidence type="ECO:0000256" key="6">
    <source>
        <dbReference type="SAM" id="SignalP"/>
    </source>
</evidence>